<reference evidence="2 3" key="1">
    <citation type="submission" date="2013-08" db="EMBL/GenBank/DDBJ databases">
        <authorList>
            <person name="Huang J."/>
            <person name="Wang G."/>
        </authorList>
    </citation>
    <scope>NUCLEOTIDE SEQUENCE [LARGE SCALE GENOMIC DNA]</scope>
    <source>
        <strain evidence="2 3">JSM 072002</strain>
    </source>
</reference>
<feature type="transmembrane region" description="Helical" evidence="1">
    <location>
        <begin position="232"/>
        <end position="253"/>
    </location>
</feature>
<name>A0A0A5G1V7_9BACI</name>
<dbReference type="GO" id="GO:0005886">
    <property type="term" value="C:plasma membrane"/>
    <property type="evidence" value="ECO:0007669"/>
    <property type="project" value="UniProtKB-SubCell"/>
</dbReference>
<evidence type="ECO:0000313" key="2">
    <source>
        <dbReference type="EMBL" id="KGX85045.1"/>
    </source>
</evidence>
<feature type="transmembrane region" description="Helical" evidence="1">
    <location>
        <begin position="152"/>
        <end position="178"/>
    </location>
</feature>
<feature type="transmembrane region" description="Helical" evidence="1">
    <location>
        <begin position="102"/>
        <end position="125"/>
    </location>
</feature>
<dbReference type="Pfam" id="PF12679">
    <property type="entry name" value="ABC2_membrane_2"/>
    <property type="match status" value="1"/>
</dbReference>
<dbReference type="Proteomes" id="UP000030401">
    <property type="component" value="Unassembled WGS sequence"/>
</dbReference>
<keyword evidence="1" id="KW-0472">Membrane</keyword>
<dbReference type="PANTHER" id="PTHR37305">
    <property type="entry name" value="INTEGRAL MEMBRANE PROTEIN-RELATED"/>
    <property type="match status" value="1"/>
</dbReference>
<evidence type="ECO:0008006" key="4">
    <source>
        <dbReference type="Google" id="ProtNLM"/>
    </source>
</evidence>
<organism evidence="2 3">
    <name type="scientific">Pontibacillus litoralis JSM 072002</name>
    <dbReference type="NCBI Taxonomy" id="1385512"/>
    <lineage>
        <taxon>Bacteria</taxon>
        <taxon>Bacillati</taxon>
        <taxon>Bacillota</taxon>
        <taxon>Bacilli</taxon>
        <taxon>Bacillales</taxon>
        <taxon>Bacillaceae</taxon>
        <taxon>Pontibacillus</taxon>
    </lineage>
</organism>
<protein>
    <recommendedName>
        <fullName evidence="4">ABC transporter permease</fullName>
    </recommendedName>
</protein>
<dbReference type="STRING" id="1385512.N784_11155"/>
<dbReference type="RefSeq" id="WP_036835784.1">
    <property type="nucleotide sequence ID" value="NZ_AVPG01000027.1"/>
</dbReference>
<dbReference type="PANTHER" id="PTHR37305:SF1">
    <property type="entry name" value="MEMBRANE PROTEIN"/>
    <property type="match status" value="1"/>
</dbReference>
<keyword evidence="1" id="KW-0812">Transmembrane</keyword>
<dbReference type="GO" id="GO:0140359">
    <property type="term" value="F:ABC-type transporter activity"/>
    <property type="evidence" value="ECO:0007669"/>
    <property type="project" value="InterPro"/>
</dbReference>
<comment type="caution">
    <text evidence="2">The sequence shown here is derived from an EMBL/GenBank/DDBJ whole genome shotgun (WGS) entry which is preliminary data.</text>
</comment>
<evidence type="ECO:0000256" key="1">
    <source>
        <dbReference type="SAM" id="Phobius"/>
    </source>
</evidence>
<sequence length="311" mass="34775">MFKILLGEWKKLRSQNIILLVVAVFLILNVGGAIYKSTQTTEPTSDNWKMSLASQNEVLQKEIKKLPEGSLMSSSHEKTILINEYRIAENLKPKDSINLWSFAYFSKIVLSFAGLIIISIAAHLVSSEHHWKTINTLMATPLQKWKFISSKILTLFTFTFFVVSLQLLFSLIIGGIAFGGGGEKIYLSVQEGKVIEESFSLVVMRHFFLSAVSLFVVAMIGLTLSTVFRSTALSMAISLFLYLTSGNVTRLIAPHFEGIKYSLFANTNLNMYFNGSTFISGMTLTFSLIVLSTYLLVFLLISIGTFVKREV</sequence>
<gene>
    <name evidence="2" type="ORF">N784_11155</name>
</gene>
<accession>A0A0A5G1V7</accession>
<proteinExistence type="predicted"/>
<evidence type="ECO:0000313" key="3">
    <source>
        <dbReference type="Proteomes" id="UP000030401"/>
    </source>
</evidence>
<feature type="transmembrane region" description="Helical" evidence="1">
    <location>
        <begin position="198"/>
        <end position="220"/>
    </location>
</feature>
<keyword evidence="3" id="KW-1185">Reference proteome</keyword>
<dbReference type="eggNOG" id="COG1277">
    <property type="taxonomic scope" value="Bacteria"/>
</dbReference>
<dbReference type="EMBL" id="AVPG01000027">
    <property type="protein sequence ID" value="KGX85045.1"/>
    <property type="molecule type" value="Genomic_DNA"/>
</dbReference>
<keyword evidence="1" id="KW-1133">Transmembrane helix</keyword>
<feature type="transmembrane region" description="Helical" evidence="1">
    <location>
        <begin position="278"/>
        <end position="307"/>
    </location>
</feature>
<dbReference type="AlphaFoldDB" id="A0A0A5G1V7"/>